<dbReference type="Proteomes" id="UP000800093">
    <property type="component" value="Unassembled WGS sequence"/>
</dbReference>
<accession>A0A9P4KEF9</accession>
<keyword evidence="2" id="KW-1185">Reference proteome</keyword>
<comment type="caution">
    <text evidence="1">The sequence shown here is derived from an EMBL/GenBank/DDBJ whole genome shotgun (WGS) entry which is preliminary data.</text>
</comment>
<evidence type="ECO:0000313" key="2">
    <source>
        <dbReference type="Proteomes" id="UP000800093"/>
    </source>
</evidence>
<name>A0A9P4KEF9_9PLEO</name>
<evidence type="ECO:0008006" key="3">
    <source>
        <dbReference type="Google" id="ProtNLM"/>
    </source>
</evidence>
<reference evidence="2" key="1">
    <citation type="journal article" date="2020" name="Stud. Mycol.">
        <title>101 Dothideomycetes genomes: A test case for predicting lifestyles and emergence of pathogens.</title>
        <authorList>
            <person name="Haridas S."/>
            <person name="Albert R."/>
            <person name="Binder M."/>
            <person name="Bloem J."/>
            <person name="LaButti K."/>
            <person name="Salamov A."/>
            <person name="Andreopoulos B."/>
            <person name="Baker S."/>
            <person name="Barry K."/>
            <person name="Bills G."/>
            <person name="Bluhm B."/>
            <person name="Cannon C."/>
            <person name="Castanera R."/>
            <person name="Culley D."/>
            <person name="Daum C."/>
            <person name="Ezra D."/>
            <person name="Gonzalez J."/>
            <person name="Henrissat B."/>
            <person name="Kuo A."/>
            <person name="Liang C."/>
            <person name="Lipzen A."/>
            <person name="Lutzoni F."/>
            <person name="Magnuson J."/>
            <person name="Mondo S."/>
            <person name="Nolan M."/>
            <person name="Ohm R."/>
            <person name="Pangilinan J."/>
            <person name="Park H.-J."/>
            <person name="Ramirez L."/>
            <person name="Alfaro M."/>
            <person name="Sun H."/>
            <person name="Tritt A."/>
            <person name="Yoshinaga Y."/>
            <person name="Zwiers L.-H."/>
            <person name="Turgeon B."/>
            <person name="Goodwin S."/>
            <person name="Spatafora J."/>
            <person name="Crous P."/>
            <person name="Grigoriev I."/>
        </authorList>
    </citation>
    <scope>NUCLEOTIDE SEQUENCE [LARGE SCALE GENOMIC DNA]</scope>
    <source>
        <strain evidence="2">CBS 304.66</strain>
    </source>
</reference>
<dbReference type="OrthoDB" id="3766406at2759"/>
<dbReference type="EMBL" id="ML986593">
    <property type="protein sequence ID" value="KAF2267181.1"/>
    <property type="molecule type" value="Genomic_DNA"/>
</dbReference>
<organism evidence="1 2">
    <name type="scientific">Lojkania enalia</name>
    <dbReference type="NCBI Taxonomy" id="147567"/>
    <lineage>
        <taxon>Eukaryota</taxon>
        <taxon>Fungi</taxon>
        <taxon>Dikarya</taxon>
        <taxon>Ascomycota</taxon>
        <taxon>Pezizomycotina</taxon>
        <taxon>Dothideomycetes</taxon>
        <taxon>Pleosporomycetidae</taxon>
        <taxon>Pleosporales</taxon>
        <taxon>Pleosporales incertae sedis</taxon>
        <taxon>Lojkania</taxon>
    </lineage>
</organism>
<proteinExistence type="predicted"/>
<sequence>MSNRSLFLPDLLPCLGSGRCEFHAKIFGSSKGPRDVPEQWFCEQCQKSHATTIRPDANRTQNRIQSQLELLPAELLLQITQYLPRNSEAALAFASRSLCDKLGTKSWPKPWNDSESWSTWSSLISALARDMPAYASCNECGVIRPYNSACAWPLLKNHHTDRNLPATIHGVSSFLAQKLQDYYVHGKSTGICASLLECSGTYRKPWATHELRAMADIGFPNVEQGLLLNYRARVREKRARNAQVIKFPLASHVQYVIELPKPWSTLLVSERYAVLRGLYLCPHVYASKLQYRDTTDPTYPTDSSVSHWLPDPIPECTRHCSHCFVDFRCRFGSASELHHLIKIDVWKTLNGICGDGFTESVHCPPLNGPLQYGLAKELFETGKPLQNST</sequence>
<gene>
    <name evidence="1" type="ORF">CC78DRAFT_530981</name>
</gene>
<protein>
    <recommendedName>
        <fullName evidence="3">F-box domain-containing protein</fullName>
    </recommendedName>
</protein>
<dbReference type="AlphaFoldDB" id="A0A9P4KEF9"/>
<evidence type="ECO:0000313" key="1">
    <source>
        <dbReference type="EMBL" id="KAF2267181.1"/>
    </source>
</evidence>